<dbReference type="SUPFAM" id="SSF48452">
    <property type="entry name" value="TPR-like"/>
    <property type="match status" value="1"/>
</dbReference>
<sequence>MSGALRARRRLAPPLLALALAACAHRGAGAGAASPEERSDVELFAVGSAAAQAGDDAAAAEAFGRLADVYPASRRAPAALRGAGLAERRLGRLEPALARFQALAALGAGAEEDEGRFLAAECLWRLGRSGEARALLDALAARADLAPALHLRAVTEGAVLDLEAGEAGRARRALQDGLAAFERAGERERLEPADAAQARFYLGEAERARFLAAPLDPAGVAPDALRAQLEEKAGLLLAAQEAYLAAMRAGHPGFAVAAGARVGELYDDLRRQLVEAPLPPGLDAQGEEAYREALRGEVRVLAEKALVAYEETLSAARVAGVENEFVPRAEEALARMRQELGMR</sequence>
<reference evidence="3" key="1">
    <citation type="journal article" date="2020" name="Appl. Environ. Microbiol.">
        <title>Diazotrophic Anaeromyxobacter Isolates from Soils.</title>
        <authorList>
            <person name="Masuda Y."/>
            <person name="Yamanaka H."/>
            <person name="Xu Z.X."/>
            <person name="Shiratori Y."/>
            <person name="Aono T."/>
            <person name="Amachi S."/>
            <person name="Senoo K."/>
            <person name="Itoh H."/>
        </authorList>
    </citation>
    <scope>NUCLEOTIDE SEQUENCE [LARGE SCALE GENOMIC DNA]</scope>
    <source>
        <strain evidence="3">R267</strain>
    </source>
</reference>
<name>A0A7I9VI47_9BACT</name>
<feature type="chain" id="PRO_5029669596" description="Tetratricopeptide repeat protein" evidence="1">
    <location>
        <begin position="25"/>
        <end position="343"/>
    </location>
</feature>
<evidence type="ECO:0000313" key="2">
    <source>
        <dbReference type="EMBL" id="GEJ56086.1"/>
    </source>
</evidence>
<dbReference type="PROSITE" id="PS51257">
    <property type="entry name" value="PROKAR_LIPOPROTEIN"/>
    <property type="match status" value="1"/>
</dbReference>
<organism evidence="2 3">
    <name type="scientific">Anaeromyxobacter diazotrophicus</name>
    <dbReference type="NCBI Taxonomy" id="2590199"/>
    <lineage>
        <taxon>Bacteria</taxon>
        <taxon>Pseudomonadati</taxon>
        <taxon>Myxococcota</taxon>
        <taxon>Myxococcia</taxon>
        <taxon>Myxococcales</taxon>
        <taxon>Cystobacterineae</taxon>
        <taxon>Anaeromyxobacteraceae</taxon>
        <taxon>Anaeromyxobacter</taxon>
    </lineage>
</organism>
<keyword evidence="1" id="KW-0732">Signal</keyword>
<comment type="caution">
    <text evidence="2">The sequence shown here is derived from an EMBL/GenBank/DDBJ whole genome shotgun (WGS) entry which is preliminary data.</text>
</comment>
<dbReference type="InterPro" id="IPR011990">
    <property type="entry name" value="TPR-like_helical_dom_sf"/>
</dbReference>
<keyword evidence="3" id="KW-1185">Reference proteome</keyword>
<feature type="signal peptide" evidence="1">
    <location>
        <begin position="1"/>
        <end position="24"/>
    </location>
</feature>
<dbReference type="RefSeq" id="WP_176063249.1">
    <property type="nucleotide sequence ID" value="NZ_BJTG01000002.1"/>
</dbReference>
<evidence type="ECO:0000256" key="1">
    <source>
        <dbReference type="SAM" id="SignalP"/>
    </source>
</evidence>
<protein>
    <recommendedName>
        <fullName evidence="4">Tetratricopeptide repeat protein</fullName>
    </recommendedName>
</protein>
<proteinExistence type="predicted"/>
<evidence type="ECO:0008006" key="4">
    <source>
        <dbReference type="Google" id="ProtNLM"/>
    </source>
</evidence>
<dbReference type="EMBL" id="BJTG01000002">
    <property type="protein sequence ID" value="GEJ56086.1"/>
    <property type="molecule type" value="Genomic_DNA"/>
</dbReference>
<gene>
    <name evidence="2" type="ORF">AMYX_08270</name>
</gene>
<dbReference type="Gene3D" id="1.25.40.10">
    <property type="entry name" value="Tetratricopeptide repeat domain"/>
    <property type="match status" value="1"/>
</dbReference>
<dbReference type="AlphaFoldDB" id="A0A7I9VI47"/>
<accession>A0A7I9VI47</accession>
<evidence type="ECO:0000313" key="3">
    <source>
        <dbReference type="Proteomes" id="UP000503640"/>
    </source>
</evidence>
<dbReference type="Proteomes" id="UP000503640">
    <property type="component" value="Unassembled WGS sequence"/>
</dbReference>